<comment type="similarity">
    <text evidence="1">Belongs to the ABC transporter superfamily.</text>
</comment>
<keyword evidence="3" id="KW-0547">Nucleotide-binding</keyword>
<dbReference type="CDD" id="cd03230">
    <property type="entry name" value="ABC_DR_subfamily_A"/>
    <property type="match status" value="1"/>
</dbReference>
<evidence type="ECO:0000256" key="4">
    <source>
        <dbReference type="ARBA" id="ARBA00022840"/>
    </source>
</evidence>
<dbReference type="GO" id="GO:0016887">
    <property type="term" value="F:ATP hydrolysis activity"/>
    <property type="evidence" value="ECO:0007669"/>
    <property type="project" value="InterPro"/>
</dbReference>
<dbReference type="GO" id="GO:0005524">
    <property type="term" value="F:ATP binding"/>
    <property type="evidence" value="ECO:0007669"/>
    <property type="project" value="UniProtKB-KW"/>
</dbReference>
<dbReference type="Proteomes" id="UP000315525">
    <property type="component" value="Unassembled WGS sequence"/>
</dbReference>
<dbReference type="InterPro" id="IPR027417">
    <property type="entry name" value="P-loop_NTPase"/>
</dbReference>
<dbReference type="PANTHER" id="PTHR43335">
    <property type="entry name" value="ABC TRANSPORTER, ATP-BINDING PROTEIN"/>
    <property type="match status" value="1"/>
</dbReference>
<dbReference type="SMART" id="SM00382">
    <property type="entry name" value="AAA"/>
    <property type="match status" value="1"/>
</dbReference>
<evidence type="ECO:0000256" key="1">
    <source>
        <dbReference type="ARBA" id="ARBA00005417"/>
    </source>
</evidence>
<dbReference type="InterPro" id="IPR003439">
    <property type="entry name" value="ABC_transporter-like_ATP-bd"/>
</dbReference>
<accession>A0A523UTC4</accession>
<gene>
    <name evidence="6" type="ORF">E3J62_06325</name>
</gene>
<dbReference type="EMBL" id="SOJN01000075">
    <property type="protein sequence ID" value="TET45784.1"/>
    <property type="molecule type" value="Genomic_DNA"/>
</dbReference>
<proteinExistence type="inferred from homology"/>
<evidence type="ECO:0000313" key="7">
    <source>
        <dbReference type="Proteomes" id="UP000315525"/>
    </source>
</evidence>
<evidence type="ECO:0000256" key="3">
    <source>
        <dbReference type="ARBA" id="ARBA00022741"/>
    </source>
</evidence>
<evidence type="ECO:0000259" key="5">
    <source>
        <dbReference type="PROSITE" id="PS50893"/>
    </source>
</evidence>
<dbReference type="SUPFAM" id="SSF52540">
    <property type="entry name" value="P-loop containing nucleoside triphosphate hydrolases"/>
    <property type="match status" value="1"/>
</dbReference>
<feature type="domain" description="ABC transporter" evidence="5">
    <location>
        <begin position="5"/>
        <end position="239"/>
    </location>
</feature>
<sequence>MKPVLETRLLTKIYKSPIAQKKVKAVDGLSVAVVEGEIFGFLGPNAAGKTTTIKMLTGLLSPTSGEALLFGEKLGNASLRMKMGFLPEQPYFYPYLTGVELLDFCAQIFGMRTDKRRVKVEQLLDMVDLRDAGRMRISSYSRGMLQRIGLAQALINDPELVILDEPLAGLDPIGRRDVRDIILKMKKEGKTVFFSSHILPDVEMICDRVGILINGRLMSVGRLDELLKEEVESIEITVEGLDGSHLEKLGAKGERVIVSGDRVMIEVSHPEVASKIQGEILAAGGRVVSLVPRKKTLEEHFMKEIGAYWGKALENSCSR</sequence>
<keyword evidence="4 6" id="KW-0067">ATP-binding</keyword>
<comment type="caution">
    <text evidence="6">The sequence shown here is derived from an EMBL/GenBank/DDBJ whole genome shotgun (WGS) entry which is preliminary data.</text>
</comment>
<evidence type="ECO:0000256" key="2">
    <source>
        <dbReference type="ARBA" id="ARBA00022448"/>
    </source>
</evidence>
<dbReference type="Pfam" id="PF00005">
    <property type="entry name" value="ABC_tran"/>
    <property type="match status" value="1"/>
</dbReference>
<dbReference type="AlphaFoldDB" id="A0A523UTC4"/>
<keyword evidence="2" id="KW-0813">Transport</keyword>
<reference evidence="6 7" key="1">
    <citation type="submission" date="2019-03" db="EMBL/GenBank/DDBJ databases">
        <title>Metabolic potential of uncultured bacteria and archaea associated with petroleum seepage in deep-sea sediments.</title>
        <authorList>
            <person name="Dong X."/>
            <person name="Hubert C."/>
        </authorList>
    </citation>
    <scope>NUCLEOTIDE SEQUENCE [LARGE SCALE GENOMIC DNA]</scope>
    <source>
        <strain evidence="6">E44_bin18</strain>
    </source>
</reference>
<evidence type="ECO:0000313" key="6">
    <source>
        <dbReference type="EMBL" id="TET45784.1"/>
    </source>
</evidence>
<name>A0A523UTC4_UNCT6</name>
<organism evidence="6 7">
    <name type="scientific">candidate division TA06 bacterium</name>
    <dbReference type="NCBI Taxonomy" id="2250710"/>
    <lineage>
        <taxon>Bacteria</taxon>
        <taxon>Bacteria division TA06</taxon>
    </lineage>
</organism>
<dbReference type="InterPro" id="IPR003593">
    <property type="entry name" value="AAA+_ATPase"/>
</dbReference>
<dbReference type="PANTHER" id="PTHR43335:SF4">
    <property type="entry name" value="ABC TRANSPORTER, ATP-BINDING PROTEIN"/>
    <property type="match status" value="1"/>
</dbReference>
<dbReference type="PROSITE" id="PS50893">
    <property type="entry name" value="ABC_TRANSPORTER_2"/>
    <property type="match status" value="1"/>
</dbReference>
<protein>
    <submittedName>
        <fullName evidence="6">ABC transporter ATP-binding protein</fullName>
    </submittedName>
</protein>
<dbReference type="Gene3D" id="3.40.50.300">
    <property type="entry name" value="P-loop containing nucleotide triphosphate hydrolases"/>
    <property type="match status" value="1"/>
</dbReference>